<protein>
    <submittedName>
        <fullName evidence="2">Uncharacterized protein</fullName>
    </submittedName>
</protein>
<gene>
    <name evidence="2" type="ORF">Nepgr_022213</name>
</gene>
<proteinExistence type="predicted"/>
<dbReference type="AlphaFoldDB" id="A0AAD3T1E7"/>
<feature type="compositionally biased region" description="Basic and acidic residues" evidence="1">
    <location>
        <begin position="97"/>
        <end position="107"/>
    </location>
</feature>
<organism evidence="2 3">
    <name type="scientific">Nepenthes gracilis</name>
    <name type="common">Slender pitcher plant</name>
    <dbReference type="NCBI Taxonomy" id="150966"/>
    <lineage>
        <taxon>Eukaryota</taxon>
        <taxon>Viridiplantae</taxon>
        <taxon>Streptophyta</taxon>
        <taxon>Embryophyta</taxon>
        <taxon>Tracheophyta</taxon>
        <taxon>Spermatophyta</taxon>
        <taxon>Magnoliopsida</taxon>
        <taxon>eudicotyledons</taxon>
        <taxon>Gunneridae</taxon>
        <taxon>Pentapetalae</taxon>
        <taxon>Caryophyllales</taxon>
        <taxon>Nepenthaceae</taxon>
        <taxon>Nepenthes</taxon>
    </lineage>
</organism>
<evidence type="ECO:0000256" key="1">
    <source>
        <dbReference type="SAM" id="MobiDB-lite"/>
    </source>
</evidence>
<evidence type="ECO:0000313" key="3">
    <source>
        <dbReference type="Proteomes" id="UP001279734"/>
    </source>
</evidence>
<dbReference type="Proteomes" id="UP001279734">
    <property type="component" value="Unassembled WGS sequence"/>
</dbReference>
<feature type="region of interest" description="Disordered" evidence="1">
    <location>
        <begin position="84"/>
        <end position="107"/>
    </location>
</feature>
<accession>A0AAD3T1E7</accession>
<evidence type="ECO:0000313" key="2">
    <source>
        <dbReference type="EMBL" id="GMH20372.1"/>
    </source>
</evidence>
<keyword evidence="3" id="KW-1185">Reference proteome</keyword>
<comment type="caution">
    <text evidence="2">The sequence shown here is derived from an EMBL/GenBank/DDBJ whole genome shotgun (WGS) entry which is preliminary data.</text>
</comment>
<sequence>MKRPEGMEEHEIAHHGDRQLENKLRKRILQGGFITPKLIRVDSTIITLFMTAAHFSPCPPSPLPKGLSKLNLNLIRERRRLQYRGEKASRRYQRNNNAERKESNQIL</sequence>
<reference evidence="2" key="1">
    <citation type="submission" date="2023-05" db="EMBL/GenBank/DDBJ databases">
        <title>Nepenthes gracilis genome sequencing.</title>
        <authorList>
            <person name="Fukushima K."/>
        </authorList>
    </citation>
    <scope>NUCLEOTIDE SEQUENCE</scope>
    <source>
        <strain evidence="2">SING2019-196</strain>
    </source>
</reference>
<name>A0AAD3T1E7_NEPGR</name>
<dbReference type="EMBL" id="BSYO01000021">
    <property type="protein sequence ID" value="GMH20372.1"/>
    <property type="molecule type" value="Genomic_DNA"/>
</dbReference>